<comment type="caution">
    <text evidence="1">The sequence shown here is derived from an EMBL/GenBank/DDBJ whole genome shotgun (WGS) entry which is preliminary data.</text>
</comment>
<proteinExistence type="predicted"/>
<accession>A0A4C1VP77</accession>
<dbReference type="AlphaFoldDB" id="A0A4C1VP77"/>
<protein>
    <submittedName>
        <fullName evidence="1">Uncharacterized protein</fullName>
    </submittedName>
</protein>
<sequence length="173" mass="19628">MDSEGEEHPKFYEFIEVLTDLEEVVAAYEKAVEATSKFRAYTNGKLERRPNKQLKRIVRYERLAFRYDSTINYAADVSVDFGTMNISCQYCDALRFQHEPPGLCCLNGKVKLPKLLPPPKPLESLLSGQGTQSKHFFKNIQRLLKIETSVVISPYKRSGNSFYVHAGGAADES</sequence>
<name>A0A4C1VP77_EUMVA</name>
<organism evidence="1 2">
    <name type="scientific">Eumeta variegata</name>
    <name type="common">Bagworm moth</name>
    <name type="synonym">Eumeta japonica</name>
    <dbReference type="NCBI Taxonomy" id="151549"/>
    <lineage>
        <taxon>Eukaryota</taxon>
        <taxon>Metazoa</taxon>
        <taxon>Ecdysozoa</taxon>
        <taxon>Arthropoda</taxon>
        <taxon>Hexapoda</taxon>
        <taxon>Insecta</taxon>
        <taxon>Pterygota</taxon>
        <taxon>Neoptera</taxon>
        <taxon>Endopterygota</taxon>
        <taxon>Lepidoptera</taxon>
        <taxon>Glossata</taxon>
        <taxon>Ditrysia</taxon>
        <taxon>Tineoidea</taxon>
        <taxon>Psychidae</taxon>
        <taxon>Oiketicinae</taxon>
        <taxon>Eumeta</taxon>
    </lineage>
</organism>
<dbReference type="STRING" id="151549.A0A4C1VP77"/>
<dbReference type="EMBL" id="BGZK01000377">
    <property type="protein sequence ID" value="GBP40167.1"/>
    <property type="molecule type" value="Genomic_DNA"/>
</dbReference>
<reference evidence="1 2" key="1">
    <citation type="journal article" date="2019" name="Commun. Biol.">
        <title>The bagworm genome reveals a unique fibroin gene that provides high tensile strength.</title>
        <authorList>
            <person name="Kono N."/>
            <person name="Nakamura H."/>
            <person name="Ohtoshi R."/>
            <person name="Tomita M."/>
            <person name="Numata K."/>
            <person name="Arakawa K."/>
        </authorList>
    </citation>
    <scope>NUCLEOTIDE SEQUENCE [LARGE SCALE GENOMIC DNA]</scope>
</reference>
<evidence type="ECO:0000313" key="1">
    <source>
        <dbReference type="EMBL" id="GBP40167.1"/>
    </source>
</evidence>
<evidence type="ECO:0000313" key="2">
    <source>
        <dbReference type="Proteomes" id="UP000299102"/>
    </source>
</evidence>
<keyword evidence="2" id="KW-1185">Reference proteome</keyword>
<gene>
    <name evidence="1" type="ORF">EVAR_20310_1</name>
</gene>
<dbReference type="OrthoDB" id="8040188at2759"/>
<dbReference type="Proteomes" id="UP000299102">
    <property type="component" value="Unassembled WGS sequence"/>
</dbReference>